<dbReference type="FunFam" id="1.10.510.10:FF:000108">
    <property type="entry name" value="L-type lectin-domain containing receptor kinase S.4"/>
    <property type="match status" value="1"/>
</dbReference>
<evidence type="ECO:0000256" key="12">
    <source>
        <dbReference type="RuleBase" id="RU000304"/>
    </source>
</evidence>
<dbReference type="Gene3D" id="3.30.200.20">
    <property type="entry name" value="Phosphorylase Kinase, domain 1"/>
    <property type="match status" value="1"/>
</dbReference>
<comment type="similarity">
    <text evidence="1">In the N-terminal section; belongs to the leguminous lectin family.</text>
</comment>
<evidence type="ECO:0000256" key="2">
    <source>
        <dbReference type="ARBA" id="ARBA00010217"/>
    </source>
</evidence>
<keyword evidence="15" id="KW-1185">Reference proteome</keyword>
<dbReference type="Gene3D" id="1.10.510.10">
    <property type="entry name" value="Transferase(Phosphotransferase) domain 1"/>
    <property type="match status" value="1"/>
</dbReference>
<dbReference type="AlphaFoldDB" id="A0A7I8IKH6"/>
<dbReference type="GO" id="GO:0051707">
    <property type="term" value="P:response to other organism"/>
    <property type="evidence" value="ECO:0007669"/>
    <property type="project" value="UniProtKB-ARBA"/>
</dbReference>
<dbReference type="GO" id="GO:0004674">
    <property type="term" value="F:protein serine/threonine kinase activity"/>
    <property type="evidence" value="ECO:0007669"/>
    <property type="project" value="UniProtKB-KW"/>
</dbReference>
<dbReference type="Pfam" id="PF00069">
    <property type="entry name" value="Pkinase"/>
    <property type="match status" value="1"/>
</dbReference>
<dbReference type="GO" id="GO:0005524">
    <property type="term" value="F:ATP binding"/>
    <property type="evidence" value="ECO:0007669"/>
    <property type="project" value="UniProtKB-UniRule"/>
</dbReference>
<evidence type="ECO:0000256" key="3">
    <source>
        <dbReference type="ARBA" id="ARBA00012513"/>
    </source>
</evidence>
<dbReference type="EMBL" id="CACRZD030000003">
    <property type="protein sequence ID" value="CAA6657648.1"/>
    <property type="molecule type" value="Genomic_DNA"/>
</dbReference>
<comment type="similarity">
    <text evidence="12">Belongs to the protein kinase superfamily.</text>
</comment>
<evidence type="ECO:0000256" key="11">
    <source>
        <dbReference type="PROSITE-ProRule" id="PRU10141"/>
    </source>
</evidence>
<dbReference type="InterPro" id="IPR008271">
    <property type="entry name" value="Ser/Thr_kinase_AS"/>
</dbReference>
<dbReference type="InterPro" id="IPR017441">
    <property type="entry name" value="Protein_kinase_ATP_BS"/>
</dbReference>
<dbReference type="EC" id="2.7.11.1" evidence="3"/>
<dbReference type="PROSITE" id="PS50011">
    <property type="entry name" value="PROTEIN_KINASE_DOM"/>
    <property type="match status" value="1"/>
</dbReference>
<evidence type="ECO:0000256" key="1">
    <source>
        <dbReference type="ARBA" id="ARBA00008536"/>
    </source>
</evidence>
<dbReference type="InterPro" id="IPR000719">
    <property type="entry name" value="Prot_kinase_dom"/>
</dbReference>
<evidence type="ECO:0000313" key="15">
    <source>
        <dbReference type="Proteomes" id="UP001189122"/>
    </source>
</evidence>
<evidence type="ECO:0000259" key="13">
    <source>
        <dbReference type="PROSITE" id="PS50011"/>
    </source>
</evidence>
<keyword evidence="8 11" id="KW-0067">ATP-binding</keyword>
<organism evidence="14">
    <name type="scientific">Spirodela intermedia</name>
    <name type="common">Intermediate duckweed</name>
    <dbReference type="NCBI Taxonomy" id="51605"/>
    <lineage>
        <taxon>Eukaryota</taxon>
        <taxon>Viridiplantae</taxon>
        <taxon>Streptophyta</taxon>
        <taxon>Embryophyta</taxon>
        <taxon>Tracheophyta</taxon>
        <taxon>Spermatophyta</taxon>
        <taxon>Magnoliopsida</taxon>
        <taxon>Liliopsida</taxon>
        <taxon>Araceae</taxon>
        <taxon>Lemnoideae</taxon>
        <taxon>Spirodela</taxon>
    </lineage>
</organism>
<sequence>MERGPSRISYKDLFEATGGFSEKQLLGAGGFGTVYRGFLPGSKKEVAVKKVSHGSRQGMREFVAEIVSVGRIRHRNLRFRIIKGVASALLYLHEEWEQVIIHRDVKSGNVLLDGDMEAKLGDFGLARLYDHGTDPQMTRVVGTASKATDIFAFGVFLLEVVCGRKPLELHQPEEMIVLVDFVAENWRRGRILKVADPRMGDCAMEEVDLVLRLGLLCSDPLPGVRPNMRRVVQFLEGGGPLPDHESTFLNPIVQTLLENEAYDNHSRSFSSLTEILVSGGR</sequence>
<dbReference type="Proteomes" id="UP001189122">
    <property type="component" value="Unassembled WGS sequence"/>
</dbReference>
<dbReference type="PROSITE" id="PS00108">
    <property type="entry name" value="PROTEIN_KINASE_ST"/>
    <property type="match status" value="1"/>
</dbReference>
<evidence type="ECO:0000256" key="10">
    <source>
        <dbReference type="ARBA" id="ARBA00048679"/>
    </source>
</evidence>
<comment type="catalytic activity">
    <reaction evidence="10">
        <text>L-seryl-[protein] + ATP = O-phospho-L-seryl-[protein] + ADP + H(+)</text>
        <dbReference type="Rhea" id="RHEA:17989"/>
        <dbReference type="Rhea" id="RHEA-COMP:9863"/>
        <dbReference type="Rhea" id="RHEA-COMP:11604"/>
        <dbReference type="ChEBI" id="CHEBI:15378"/>
        <dbReference type="ChEBI" id="CHEBI:29999"/>
        <dbReference type="ChEBI" id="CHEBI:30616"/>
        <dbReference type="ChEBI" id="CHEBI:83421"/>
        <dbReference type="ChEBI" id="CHEBI:456216"/>
        <dbReference type="EC" id="2.7.11.1"/>
    </reaction>
</comment>
<dbReference type="InterPro" id="IPR001245">
    <property type="entry name" value="Ser-Thr/Tyr_kinase_cat_dom"/>
</dbReference>
<dbReference type="PROSITE" id="PS00107">
    <property type="entry name" value="PROTEIN_KINASE_ATP"/>
    <property type="match status" value="1"/>
</dbReference>
<dbReference type="InterPro" id="IPR011009">
    <property type="entry name" value="Kinase-like_dom_sf"/>
</dbReference>
<evidence type="ECO:0000256" key="4">
    <source>
        <dbReference type="ARBA" id="ARBA00022527"/>
    </source>
</evidence>
<proteinExistence type="inferred from homology"/>
<comment type="catalytic activity">
    <reaction evidence="9">
        <text>L-threonyl-[protein] + ATP = O-phospho-L-threonyl-[protein] + ADP + H(+)</text>
        <dbReference type="Rhea" id="RHEA:46608"/>
        <dbReference type="Rhea" id="RHEA-COMP:11060"/>
        <dbReference type="Rhea" id="RHEA-COMP:11605"/>
        <dbReference type="ChEBI" id="CHEBI:15378"/>
        <dbReference type="ChEBI" id="CHEBI:30013"/>
        <dbReference type="ChEBI" id="CHEBI:30616"/>
        <dbReference type="ChEBI" id="CHEBI:61977"/>
        <dbReference type="ChEBI" id="CHEBI:456216"/>
        <dbReference type="EC" id="2.7.11.1"/>
    </reaction>
</comment>
<feature type="domain" description="Protein kinase" evidence="13">
    <location>
        <begin position="1"/>
        <end position="249"/>
    </location>
</feature>
<keyword evidence="4 12" id="KW-0723">Serine/threonine-protein kinase</keyword>
<gene>
    <name evidence="14" type="ORF">SI7747_03004116</name>
</gene>
<accession>A0A7I8IKH6</accession>
<evidence type="ECO:0000256" key="5">
    <source>
        <dbReference type="ARBA" id="ARBA00022679"/>
    </source>
</evidence>
<dbReference type="EMBL" id="LR743590">
    <property type="protein sequence ID" value="CAA2617955.1"/>
    <property type="molecule type" value="Genomic_DNA"/>
</dbReference>
<reference evidence="14 15" key="1">
    <citation type="submission" date="2019-12" db="EMBL/GenBank/DDBJ databases">
        <authorList>
            <person name="Scholz U."/>
            <person name="Mascher M."/>
            <person name="Fiebig A."/>
        </authorList>
    </citation>
    <scope>NUCLEOTIDE SEQUENCE</scope>
</reference>
<evidence type="ECO:0000256" key="6">
    <source>
        <dbReference type="ARBA" id="ARBA00022741"/>
    </source>
</evidence>
<comment type="similarity">
    <text evidence="2">In the C-terminal section; belongs to the protein kinase superfamily. Ser/Thr protein kinase family.</text>
</comment>
<keyword evidence="5" id="KW-0808">Transferase</keyword>
<dbReference type="InterPro" id="IPR050528">
    <property type="entry name" value="L-type_Lectin-RKs"/>
</dbReference>
<evidence type="ECO:0000256" key="8">
    <source>
        <dbReference type="ARBA" id="ARBA00022840"/>
    </source>
</evidence>
<evidence type="ECO:0000256" key="7">
    <source>
        <dbReference type="ARBA" id="ARBA00022777"/>
    </source>
</evidence>
<feature type="binding site" evidence="11">
    <location>
        <position position="50"/>
    </location>
    <ligand>
        <name>ATP</name>
        <dbReference type="ChEBI" id="CHEBI:30616"/>
    </ligand>
</feature>
<evidence type="ECO:0000313" key="14">
    <source>
        <dbReference type="EMBL" id="CAA2617955.1"/>
    </source>
</evidence>
<name>A0A7I8IKH6_SPIIN</name>
<keyword evidence="6 11" id="KW-0547">Nucleotide-binding</keyword>
<dbReference type="Pfam" id="PF07714">
    <property type="entry name" value="PK_Tyr_Ser-Thr"/>
    <property type="match status" value="1"/>
</dbReference>
<evidence type="ECO:0000256" key="9">
    <source>
        <dbReference type="ARBA" id="ARBA00047899"/>
    </source>
</evidence>
<protein>
    <recommendedName>
        <fullName evidence="3">non-specific serine/threonine protein kinase</fullName>
        <ecNumber evidence="3">2.7.11.1</ecNumber>
    </recommendedName>
</protein>
<dbReference type="SMART" id="SM00220">
    <property type="entry name" value="S_TKc"/>
    <property type="match status" value="1"/>
</dbReference>
<dbReference type="SUPFAM" id="SSF56112">
    <property type="entry name" value="Protein kinase-like (PK-like)"/>
    <property type="match status" value="1"/>
</dbReference>
<keyword evidence="7" id="KW-0418">Kinase</keyword>
<dbReference type="PANTHER" id="PTHR27007">
    <property type="match status" value="1"/>
</dbReference>